<evidence type="ECO:0000256" key="11">
    <source>
        <dbReference type="HAMAP-Rule" id="MF_01393"/>
    </source>
</evidence>
<dbReference type="Proteomes" id="UP000255024">
    <property type="component" value="Unassembled WGS sequence"/>
</dbReference>
<feature type="transmembrane region" description="Helical" evidence="11">
    <location>
        <begin position="304"/>
        <end position="321"/>
    </location>
</feature>
<evidence type="ECO:0000313" key="15">
    <source>
        <dbReference type="Proteomes" id="UP000255024"/>
    </source>
</evidence>
<keyword evidence="5 11" id="KW-0812">Transmembrane</keyword>
<organism evidence="14 15">
    <name type="scientific">Myroides odoratus</name>
    <name type="common">Flavobacterium odoratum</name>
    <dbReference type="NCBI Taxonomy" id="256"/>
    <lineage>
        <taxon>Bacteria</taxon>
        <taxon>Pseudomonadati</taxon>
        <taxon>Bacteroidota</taxon>
        <taxon>Flavobacteriia</taxon>
        <taxon>Flavobacteriales</taxon>
        <taxon>Flavobacteriaceae</taxon>
        <taxon>Myroides</taxon>
    </lineage>
</organism>
<keyword evidence="15" id="KW-1185">Reference proteome</keyword>
<comment type="similarity">
    <text evidence="2 11 12">Belongs to the ATPase A chain family.</text>
</comment>
<keyword evidence="6 11" id="KW-0375">Hydrogen ion transport</keyword>
<evidence type="ECO:0000256" key="9">
    <source>
        <dbReference type="ARBA" id="ARBA00023136"/>
    </source>
</evidence>
<dbReference type="PRINTS" id="PR00123">
    <property type="entry name" value="ATPASEA"/>
</dbReference>
<keyword evidence="9 11" id="KW-0472">Membrane</keyword>
<reference evidence="14 15" key="1">
    <citation type="submission" date="2018-06" db="EMBL/GenBank/DDBJ databases">
        <authorList>
            <consortium name="Pathogen Informatics"/>
            <person name="Doyle S."/>
        </authorList>
    </citation>
    <scope>NUCLEOTIDE SEQUENCE [LARGE SCALE GENOMIC DNA]</scope>
    <source>
        <strain evidence="14 15">NCTC11179</strain>
    </source>
</reference>
<dbReference type="GO" id="GO:0005886">
    <property type="term" value="C:plasma membrane"/>
    <property type="evidence" value="ECO:0007669"/>
    <property type="project" value="UniProtKB-SubCell"/>
</dbReference>
<keyword evidence="11" id="KW-1003">Cell membrane</keyword>
<keyword evidence="13" id="KW-0732">Signal</keyword>
<dbReference type="PANTHER" id="PTHR11410:SF0">
    <property type="entry name" value="ATP SYNTHASE SUBUNIT A"/>
    <property type="match status" value="1"/>
</dbReference>
<dbReference type="PANTHER" id="PTHR11410">
    <property type="entry name" value="ATP SYNTHASE SUBUNIT A"/>
    <property type="match status" value="1"/>
</dbReference>
<dbReference type="HAMAP" id="MF_01393">
    <property type="entry name" value="ATP_synth_a_bact"/>
    <property type="match status" value="1"/>
</dbReference>
<evidence type="ECO:0000256" key="4">
    <source>
        <dbReference type="ARBA" id="ARBA00022547"/>
    </source>
</evidence>
<dbReference type="CDD" id="cd00310">
    <property type="entry name" value="ATP-synt_Fo_a_6"/>
    <property type="match status" value="1"/>
</dbReference>
<feature type="transmembrane region" description="Helical" evidence="11">
    <location>
        <begin position="188"/>
        <end position="208"/>
    </location>
</feature>
<evidence type="ECO:0000256" key="10">
    <source>
        <dbReference type="ARBA" id="ARBA00023310"/>
    </source>
</evidence>
<keyword evidence="10 11" id="KW-0066">ATP synthesis</keyword>
<comment type="function">
    <text evidence="11 12">Key component of the proton channel; it plays a direct role in the translocation of protons across the membrane.</text>
</comment>
<evidence type="ECO:0000256" key="1">
    <source>
        <dbReference type="ARBA" id="ARBA00004141"/>
    </source>
</evidence>
<feature type="transmembrane region" description="Helical" evidence="11">
    <location>
        <begin position="214"/>
        <end position="234"/>
    </location>
</feature>
<evidence type="ECO:0000256" key="12">
    <source>
        <dbReference type="RuleBase" id="RU000483"/>
    </source>
</evidence>
<dbReference type="EMBL" id="UGQL01000001">
    <property type="protein sequence ID" value="STZ27752.1"/>
    <property type="molecule type" value="Genomic_DNA"/>
</dbReference>
<feature type="transmembrane region" description="Helical" evidence="11">
    <location>
        <begin position="328"/>
        <end position="345"/>
    </location>
</feature>
<dbReference type="Gene3D" id="1.20.120.220">
    <property type="entry name" value="ATP synthase, F0 complex, subunit A"/>
    <property type="match status" value="1"/>
</dbReference>
<name>A0A378RL81_MYROD</name>
<evidence type="ECO:0000256" key="13">
    <source>
        <dbReference type="SAM" id="SignalP"/>
    </source>
</evidence>
<comment type="subcellular location">
    <subcellularLocation>
        <location evidence="11 12">Cell membrane</location>
        <topology evidence="11 12">Multi-pass membrane protein</topology>
    </subcellularLocation>
    <subcellularLocation>
        <location evidence="1">Membrane</location>
        <topology evidence="1">Multi-pass membrane protein</topology>
    </subcellularLocation>
</comment>
<feature type="transmembrane region" description="Helical" evidence="11">
    <location>
        <begin position="129"/>
        <end position="147"/>
    </location>
</feature>
<feature type="signal peptide" evidence="13">
    <location>
        <begin position="1"/>
        <end position="21"/>
    </location>
</feature>
<dbReference type="GO" id="GO:0045259">
    <property type="term" value="C:proton-transporting ATP synthase complex"/>
    <property type="evidence" value="ECO:0007669"/>
    <property type="project" value="UniProtKB-KW"/>
</dbReference>
<evidence type="ECO:0000256" key="8">
    <source>
        <dbReference type="ARBA" id="ARBA00023065"/>
    </source>
</evidence>
<dbReference type="SUPFAM" id="SSF81336">
    <property type="entry name" value="F1F0 ATP synthase subunit A"/>
    <property type="match status" value="1"/>
</dbReference>
<evidence type="ECO:0000256" key="6">
    <source>
        <dbReference type="ARBA" id="ARBA00022781"/>
    </source>
</evidence>
<proteinExistence type="inferred from homology"/>
<keyword evidence="8 11" id="KW-0406">Ion transport</keyword>
<keyword evidence="4 11" id="KW-0138">CF(0)</keyword>
<dbReference type="AlphaFoldDB" id="A0A378RL81"/>
<evidence type="ECO:0000313" key="14">
    <source>
        <dbReference type="EMBL" id="STZ27752.1"/>
    </source>
</evidence>
<gene>
    <name evidence="14" type="primary">atpB_1</name>
    <name evidence="11" type="synonym">atpB</name>
    <name evidence="14" type="ORF">NCTC11179_01288</name>
</gene>
<evidence type="ECO:0000256" key="3">
    <source>
        <dbReference type="ARBA" id="ARBA00022448"/>
    </source>
</evidence>
<dbReference type="RefSeq" id="WP_115090624.1">
    <property type="nucleotide sequence ID" value="NZ_CP068107.1"/>
</dbReference>
<dbReference type="InterPro" id="IPR000568">
    <property type="entry name" value="ATP_synth_F0_asu"/>
</dbReference>
<sequence length="348" mass="39408">MKYLSQLLFVLLLSFSFQTYAQAEQASSKSQKIKETIEHHLLDDYYFTLFKDEEKNKIYGFPLPVILVDQGVRIFSSSAFIEGDQLAQHGEHYYRLDHNKIYRTDAAGQKIIVDGNPVKPFDFSITKSVVGLLFIALLMFVVFIQLAKSYKKNPTKVPSGIGRLLEPLILYVRDEIAKPNIGAKYKQFMPFLLSVFFLIWIVNILGLTPFGFNITGNISVTFCLALMTLILVNINGNKSYWQHIFWMPGVPYPVRLILLPIEVLGIFTKGLSLMIRLYANNVAGHTVIMGLIAIIFLLNEEFTVGGSISISLLLTLFIYIIKILAAFLQAYIFTILSALFIGQAVEEH</sequence>
<accession>A0A378RL81</accession>
<keyword evidence="3 11" id="KW-0813">Transport</keyword>
<evidence type="ECO:0000256" key="2">
    <source>
        <dbReference type="ARBA" id="ARBA00006810"/>
    </source>
</evidence>
<feature type="chain" id="PRO_5016638940" description="ATP synthase subunit a" evidence="13">
    <location>
        <begin position="22"/>
        <end position="348"/>
    </location>
</feature>
<dbReference type="Pfam" id="PF00119">
    <property type="entry name" value="ATP-synt_A"/>
    <property type="match status" value="1"/>
</dbReference>
<dbReference type="InterPro" id="IPR035908">
    <property type="entry name" value="F0_ATP_A_sf"/>
</dbReference>
<dbReference type="GO" id="GO:0046933">
    <property type="term" value="F:proton-transporting ATP synthase activity, rotational mechanism"/>
    <property type="evidence" value="ECO:0007669"/>
    <property type="project" value="UniProtKB-UniRule"/>
</dbReference>
<evidence type="ECO:0000256" key="7">
    <source>
        <dbReference type="ARBA" id="ARBA00022989"/>
    </source>
</evidence>
<keyword evidence="7 11" id="KW-1133">Transmembrane helix</keyword>
<feature type="transmembrane region" description="Helical" evidence="11">
    <location>
        <begin position="277"/>
        <end position="298"/>
    </location>
</feature>
<dbReference type="NCBIfam" id="TIGR01131">
    <property type="entry name" value="ATP_synt_6_or_A"/>
    <property type="match status" value="1"/>
</dbReference>
<evidence type="ECO:0000256" key="5">
    <source>
        <dbReference type="ARBA" id="ARBA00022692"/>
    </source>
</evidence>
<dbReference type="InterPro" id="IPR045083">
    <property type="entry name" value="ATP_synth_F0_asu_bact/mt"/>
</dbReference>
<protein>
    <recommendedName>
        <fullName evidence="11 12">ATP synthase subunit a</fullName>
    </recommendedName>
    <alternativeName>
        <fullName evidence="11">ATP synthase F0 sector subunit a</fullName>
    </alternativeName>
    <alternativeName>
        <fullName evidence="11">F-ATPase subunit 6</fullName>
    </alternativeName>
</protein>